<organism evidence="8 9">
    <name type="scientific">Wansuia hejianensis</name>
    <dbReference type="NCBI Taxonomy" id="2763667"/>
    <lineage>
        <taxon>Bacteria</taxon>
        <taxon>Bacillati</taxon>
        <taxon>Bacillota</taxon>
        <taxon>Clostridia</taxon>
        <taxon>Lachnospirales</taxon>
        <taxon>Lachnospiraceae</taxon>
        <taxon>Wansuia</taxon>
    </lineage>
</organism>
<dbReference type="RefSeq" id="WP_118646968.1">
    <property type="nucleotide sequence ID" value="NZ_CP060635.1"/>
</dbReference>
<dbReference type="Gene3D" id="1.10.10.60">
    <property type="entry name" value="Homeodomain-like"/>
    <property type="match status" value="1"/>
</dbReference>
<dbReference type="SUPFAM" id="SSF52540">
    <property type="entry name" value="P-loop containing nucleoside triphosphate hydrolases"/>
    <property type="match status" value="1"/>
</dbReference>
<dbReference type="InterPro" id="IPR002078">
    <property type="entry name" value="Sigma_54_int"/>
</dbReference>
<dbReference type="InterPro" id="IPR025944">
    <property type="entry name" value="Sigma_54_int_dom_CS"/>
</dbReference>
<evidence type="ECO:0000256" key="5">
    <source>
        <dbReference type="ARBA" id="ARBA00023163"/>
    </source>
</evidence>
<dbReference type="NCBIfam" id="TIGR00229">
    <property type="entry name" value="sensory_box"/>
    <property type="match status" value="1"/>
</dbReference>
<dbReference type="AlphaFoldDB" id="A0A7G9GHT7"/>
<keyword evidence="2" id="KW-0067">ATP-binding</keyword>
<dbReference type="GO" id="GO:0005524">
    <property type="term" value="F:ATP binding"/>
    <property type="evidence" value="ECO:0007669"/>
    <property type="project" value="UniProtKB-KW"/>
</dbReference>
<name>A0A7G9GHT7_9FIRM</name>
<dbReference type="InterPro" id="IPR009057">
    <property type="entry name" value="Homeodomain-like_sf"/>
</dbReference>
<protein>
    <submittedName>
        <fullName evidence="8">Sigma 54-interacting transcriptional regulator</fullName>
    </submittedName>
</protein>
<dbReference type="PROSITE" id="PS00676">
    <property type="entry name" value="SIGMA54_INTERACT_2"/>
    <property type="match status" value="1"/>
</dbReference>
<dbReference type="Pfam" id="PF13426">
    <property type="entry name" value="PAS_9"/>
    <property type="match status" value="1"/>
</dbReference>
<dbReference type="Pfam" id="PF00158">
    <property type="entry name" value="Sigma54_activat"/>
    <property type="match status" value="1"/>
</dbReference>
<dbReference type="KEGG" id="whj:H9Q79_08935"/>
<feature type="domain" description="Sigma-54 factor interaction" evidence="6">
    <location>
        <begin position="149"/>
        <end position="378"/>
    </location>
</feature>
<evidence type="ECO:0000259" key="6">
    <source>
        <dbReference type="PROSITE" id="PS50045"/>
    </source>
</evidence>
<evidence type="ECO:0000256" key="4">
    <source>
        <dbReference type="ARBA" id="ARBA00023125"/>
    </source>
</evidence>
<keyword evidence="9" id="KW-1185">Reference proteome</keyword>
<dbReference type="PANTHER" id="PTHR32071:SF57">
    <property type="entry name" value="C4-DICARBOXYLATE TRANSPORT TRANSCRIPTIONAL REGULATORY PROTEIN DCTD"/>
    <property type="match status" value="1"/>
</dbReference>
<dbReference type="PROSITE" id="PS50045">
    <property type="entry name" value="SIGMA54_INTERACT_4"/>
    <property type="match status" value="1"/>
</dbReference>
<dbReference type="PROSITE" id="PS50112">
    <property type="entry name" value="PAS"/>
    <property type="match status" value="1"/>
</dbReference>
<dbReference type="Gene3D" id="3.30.450.20">
    <property type="entry name" value="PAS domain"/>
    <property type="match status" value="1"/>
</dbReference>
<accession>A0A7G9GHT7</accession>
<dbReference type="SMART" id="SM00091">
    <property type="entry name" value="PAS"/>
    <property type="match status" value="1"/>
</dbReference>
<dbReference type="InterPro" id="IPR058031">
    <property type="entry name" value="AAA_lid_NorR"/>
</dbReference>
<dbReference type="SUPFAM" id="SSF55785">
    <property type="entry name" value="PYP-like sensor domain (PAS domain)"/>
    <property type="match status" value="1"/>
</dbReference>
<dbReference type="CDD" id="cd00130">
    <property type="entry name" value="PAS"/>
    <property type="match status" value="1"/>
</dbReference>
<dbReference type="InterPro" id="IPR035965">
    <property type="entry name" value="PAS-like_dom_sf"/>
</dbReference>
<evidence type="ECO:0000256" key="2">
    <source>
        <dbReference type="ARBA" id="ARBA00022840"/>
    </source>
</evidence>
<dbReference type="SUPFAM" id="SSF46689">
    <property type="entry name" value="Homeodomain-like"/>
    <property type="match status" value="1"/>
</dbReference>
<dbReference type="PROSITE" id="PS00688">
    <property type="entry name" value="SIGMA54_INTERACT_3"/>
    <property type="match status" value="1"/>
</dbReference>
<dbReference type="Pfam" id="PF25601">
    <property type="entry name" value="AAA_lid_14"/>
    <property type="match status" value="1"/>
</dbReference>
<gene>
    <name evidence="8" type="ORF">H9Q79_08935</name>
</gene>
<dbReference type="InterPro" id="IPR000014">
    <property type="entry name" value="PAS"/>
</dbReference>
<evidence type="ECO:0000256" key="3">
    <source>
        <dbReference type="ARBA" id="ARBA00023015"/>
    </source>
</evidence>
<proteinExistence type="predicted"/>
<dbReference type="InterPro" id="IPR027417">
    <property type="entry name" value="P-loop_NTPase"/>
</dbReference>
<dbReference type="Gene3D" id="3.40.50.300">
    <property type="entry name" value="P-loop containing nucleotide triphosphate hydrolases"/>
    <property type="match status" value="1"/>
</dbReference>
<dbReference type="CDD" id="cd00009">
    <property type="entry name" value="AAA"/>
    <property type="match status" value="1"/>
</dbReference>
<keyword evidence="1" id="KW-0547">Nucleotide-binding</keyword>
<dbReference type="Proteomes" id="UP000515860">
    <property type="component" value="Chromosome"/>
</dbReference>
<sequence>MDKINLDEWMADILENSFDGIYITDNHANTILVNKSYETITGLDRGELLNHNMEELVERKVISASGTLMVLRTGQPVTLQQEFKTGKKALITSSPVFDSKHQVALVVTNVRDLTEIYNLKVELKKNSKQQTILQKELEHMREQFLNQDVVADDMRTLETLRMVDKVKRLDTTVTLVGETGVGKEVFAKYIHQGSARSSYPFIKVNCATIPENLMESELFGYEKGAFTGADRHGKAGLFEVADKGTIFLDEIGELPLNMQVKLLRVIQEREIKRVGGVKPIHLDVRILAATNRDLEEMLKEGRFREDLYYRLMVFPIRVPPLRERMDDISGLTELFLRQLNRKYGTDKRFSREALQILLEYQWPGNIRELKNVVERAYIISSEDWILPNCLPMIQNRTREAGTFGGMPAGFGLSAYLEQLEWNYINEAYEKYGNIRDAAASLGMAAATFARKKNKHVKD</sequence>
<dbReference type="EMBL" id="CP060635">
    <property type="protein sequence ID" value="QNM10369.1"/>
    <property type="molecule type" value="Genomic_DNA"/>
</dbReference>
<dbReference type="PANTHER" id="PTHR32071">
    <property type="entry name" value="TRANSCRIPTIONAL REGULATORY PROTEIN"/>
    <property type="match status" value="1"/>
</dbReference>
<keyword evidence="4" id="KW-0238">DNA-binding</keyword>
<evidence type="ECO:0000259" key="7">
    <source>
        <dbReference type="PROSITE" id="PS50112"/>
    </source>
</evidence>
<dbReference type="InterPro" id="IPR025943">
    <property type="entry name" value="Sigma_54_int_dom_ATP-bd_2"/>
</dbReference>
<feature type="domain" description="PAS" evidence="7">
    <location>
        <begin position="6"/>
        <end position="57"/>
    </location>
</feature>
<keyword evidence="5" id="KW-0804">Transcription</keyword>
<dbReference type="Gene3D" id="1.10.8.60">
    <property type="match status" value="1"/>
</dbReference>
<dbReference type="GO" id="GO:0003677">
    <property type="term" value="F:DNA binding"/>
    <property type="evidence" value="ECO:0007669"/>
    <property type="project" value="UniProtKB-KW"/>
</dbReference>
<dbReference type="SMART" id="SM00382">
    <property type="entry name" value="AAA"/>
    <property type="match status" value="1"/>
</dbReference>
<keyword evidence="3" id="KW-0805">Transcription regulation</keyword>
<dbReference type="GO" id="GO:0006355">
    <property type="term" value="P:regulation of DNA-templated transcription"/>
    <property type="evidence" value="ECO:0007669"/>
    <property type="project" value="InterPro"/>
</dbReference>
<evidence type="ECO:0000313" key="8">
    <source>
        <dbReference type="EMBL" id="QNM10369.1"/>
    </source>
</evidence>
<evidence type="ECO:0000256" key="1">
    <source>
        <dbReference type="ARBA" id="ARBA00022741"/>
    </source>
</evidence>
<evidence type="ECO:0000313" key="9">
    <source>
        <dbReference type="Proteomes" id="UP000515860"/>
    </source>
</evidence>
<dbReference type="InterPro" id="IPR003593">
    <property type="entry name" value="AAA+_ATPase"/>
</dbReference>
<reference evidence="8 9" key="1">
    <citation type="submission" date="2020-08" db="EMBL/GenBank/DDBJ databases">
        <authorList>
            <person name="Liu C."/>
            <person name="Sun Q."/>
        </authorList>
    </citation>
    <scope>NUCLEOTIDE SEQUENCE [LARGE SCALE GENOMIC DNA]</scope>
    <source>
        <strain evidence="8 9">NSJ-29</strain>
    </source>
</reference>
<dbReference type="FunFam" id="3.40.50.300:FF:000006">
    <property type="entry name" value="DNA-binding transcriptional regulator NtrC"/>
    <property type="match status" value="1"/>
</dbReference>